<evidence type="ECO:0000313" key="3">
    <source>
        <dbReference type="EMBL" id="PIK40437.1"/>
    </source>
</evidence>
<comment type="caution">
    <text evidence="3">The sequence shown here is derived from an EMBL/GenBank/DDBJ whole genome shotgun (WGS) entry which is preliminary data.</text>
</comment>
<dbReference type="STRING" id="307972.A0A2G8JXF3"/>
<dbReference type="EMBL" id="MRZV01001124">
    <property type="protein sequence ID" value="PIK40437.1"/>
    <property type="molecule type" value="Genomic_DNA"/>
</dbReference>
<keyword evidence="1" id="KW-0433">Leucine-rich repeat</keyword>
<protein>
    <submittedName>
        <fullName evidence="3">Tubulin-specific chaperone cofactor E-like protein</fullName>
    </submittedName>
</protein>
<evidence type="ECO:0000256" key="2">
    <source>
        <dbReference type="ARBA" id="ARBA00022737"/>
    </source>
</evidence>
<keyword evidence="2" id="KW-0677">Repeat</keyword>
<dbReference type="SUPFAM" id="SSF52058">
    <property type="entry name" value="L domain-like"/>
    <property type="match status" value="1"/>
</dbReference>
<dbReference type="AlphaFoldDB" id="A0A2G8JXF3"/>
<dbReference type="InterPro" id="IPR032675">
    <property type="entry name" value="LRR_dom_sf"/>
</dbReference>
<dbReference type="OrthoDB" id="5855206at2759"/>
<evidence type="ECO:0000256" key="1">
    <source>
        <dbReference type="ARBA" id="ARBA00022614"/>
    </source>
</evidence>
<dbReference type="PANTHER" id="PTHR18849:SF0">
    <property type="entry name" value="CILIA- AND FLAGELLA-ASSOCIATED PROTEIN 410-RELATED"/>
    <property type="match status" value="1"/>
</dbReference>
<gene>
    <name evidence="3" type="ORF">BSL78_22720</name>
</gene>
<name>A0A2G8JXF3_STIJA</name>
<proteinExistence type="predicted"/>
<dbReference type="Proteomes" id="UP000230750">
    <property type="component" value="Unassembled WGS sequence"/>
</dbReference>
<sequence length="234" mass="26495">MPNLVLLNLTSANLNVIINEEEAAKRKQQLKSIKTAILDRTLLKWSFLLSALSGLPCLEELHFGTNNLASIPIPADGTCFTSVRKFYLNRNLLSKWSEIATLGKLFPSIESLHLAKNPLAGLTEDIGRHFACLRQLDITDINLSTWEELDNLNHFPKLEDVQLQGIPLLEELDEKESRELLIARLPKISKLNNSSISKSERDCAERAFIEKYSDIPEKPTRYDELLAIHHVEAN</sequence>
<accession>A0A2G8JXF3</accession>
<evidence type="ECO:0000313" key="4">
    <source>
        <dbReference type="Proteomes" id="UP000230750"/>
    </source>
</evidence>
<dbReference type="Gene3D" id="3.80.10.10">
    <property type="entry name" value="Ribonuclease Inhibitor"/>
    <property type="match status" value="1"/>
</dbReference>
<reference evidence="3 4" key="1">
    <citation type="journal article" date="2017" name="PLoS Biol.">
        <title>The sea cucumber genome provides insights into morphological evolution and visceral regeneration.</title>
        <authorList>
            <person name="Zhang X."/>
            <person name="Sun L."/>
            <person name="Yuan J."/>
            <person name="Sun Y."/>
            <person name="Gao Y."/>
            <person name="Zhang L."/>
            <person name="Li S."/>
            <person name="Dai H."/>
            <person name="Hamel J.F."/>
            <person name="Liu C."/>
            <person name="Yu Y."/>
            <person name="Liu S."/>
            <person name="Lin W."/>
            <person name="Guo K."/>
            <person name="Jin S."/>
            <person name="Xu P."/>
            <person name="Storey K.B."/>
            <person name="Huan P."/>
            <person name="Zhang T."/>
            <person name="Zhou Y."/>
            <person name="Zhang J."/>
            <person name="Lin C."/>
            <person name="Li X."/>
            <person name="Xing L."/>
            <person name="Huo D."/>
            <person name="Sun M."/>
            <person name="Wang L."/>
            <person name="Mercier A."/>
            <person name="Li F."/>
            <person name="Yang H."/>
            <person name="Xiang J."/>
        </authorList>
    </citation>
    <scope>NUCLEOTIDE SEQUENCE [LARGE SCALE GENOMIC DNA]</scope>
    <source>
        <strain evidence="3">Shaxun</strain>
        <tissue evidence="3">Muscle</tissue>
    </source>
</reference>
<keyword evidence="4" id="KW-1185">Reference proteome</keyword>
<dbReference type="PANTHER" id="PTHR18849">
    <property type="entry name" value="LEUCINE RICH REPEAT PROTEIN"/>
    <property type="match status" value="1"/>
</dbReference>
<organism evidence="3 4">
    <name type="scientific">Stichopus japonicus</name>
    <name type="common">Sea cucumber</name>
    <dbReference type="NCBI Taxonomy" id="307972"/>
    <lineage>
        <taxon>Eukaryota</taxon>
        <taxon>Metazoa</taxon>
        <taxon>Echinodermata</taxon>
        <taxon>Eleutherozoa</taxon>
        <taxon>Echinozoa</taxon>
        <taxon>Holothuroidea</taxon>
        <taxon>Aspidochirotacea</taxon>
        <taxon>Aspidochirotida</taxon>
        <taxon>Stichopodidae</taxon>
        <taxon>Apostichopus</taxon>
    </lineage>
</organism>